<evidence type="ECO:0000313" key="1">
    <source>
        <dbReference type="EMBL" id="KAI3808390.1"/>
    </source>
</evidence>
<evidence type="ECO:0000313" key="2">
    <source>
        <dbReference type="Proteomes" id="UP001056120"/>
    </source>
</evidence>
<sequence length="208" mass="24061">MVDSPTVIEELEKENEQVDKDSLNEEELKTLWIYIKTHKLVTTNTTLRHPRSVVQKHKDIEAKFYKGTLPTFTKPDRVFPVEEEDERLDISVESQLKEVTPSHHEEVVIPIVEEDPEESRRLTAEFFLTLDIIQVKFVRKLKVFKGDEDVSTSGYCAQSVVLKAKVDEIEATKRLTVSKERIDEVPKEVYSSSTVRDTRNISDEERAS</sequence>
<name>A0ACB9ILN2_9ASTR</name>
<comment type="caution">
    <text evidence="1">The sequence shown here is derived from an EMBL/GenBank/DDBJ whole genome shotgun (WGS) entry which is preliminary data.</text>
</comment>
<reference evidence="2" key="1">
    <citation type="journal article" date="2022" name="Mol. Ecol. Resour.">
        <title>The genomes of chicory, endive, great burdock and yacon provide insights into Asteraceae palaeo-polyploidization history and plant inulin production.</title>
        <authorList>
            <person name="Fan W."/>
            <person name="Wang S."/>
            <person name="Wang H."/>
            <person name="Wang A."/>
            <person name="Jiang F."/>
            <person name="Liu H."/>
            <person name="Zhao H."/>
            <person name="Xu D."/>
            <person name="Zhang Y."/>
        </authorList>
    </citation>
    <scope>NUCLEOTIDE SEQUENCE [LARGE SCALE GENOMIC DNA]</scope>
    <source>
        <strain evidence="2">cv. Yunnan</strain>
    </source>
</reference>
<proteinExistence type="predicted"/>
<keyword evidence="2" id="KW-1185">Reference proteome</keyword>
<protein>
    <submittedName>
        <fullName evidence="1">Uncharacterized protein</fullName>
    </submittedName>
</protein>
<dbReference type="EMBL" id="CM042025">
    <property type="protein sequence ID" value="KAI3808390.1"/>
    <property type="molecule type" value="Genomic_DNA"/>
</dbReference>
<dbReference type="Proteomes" id="UP001056120">
    <property type="component" value="Linkage Group LG08"/>
</dbReference>
<gene>
    <name evidence="1" type="ORF">L1987_24340</name>
</gene>
<organism evidence="1 2">
    <name type="scientific">Smallanthus sonchifolius</name>
    <dbReference type="NCBI Taxonomy" id="185202"/>
    <lineage>
        <taxon>Eukaryota</taxon>
        <taxon>Viridiplantae</taxon>
        <taxon>Streptophyta</taxon>
        <taxon>Embryophyta</taxon>
        <taxon>Tracheophyta</taxon>
        <taxon>Spermatophyta</taxon>
        <taxon>Magnoliopsida</taxon>
        <taxon>eudicotyledons</taxon>
        <taxon>Gunneridae</taxon>
        <taxon>Pentapetalae</taxon>
        <taxon>asterids</taxon>
        <taxon>campanulids</taxon>
        <taxon>Asterales</taxon>
        <taxon>Asteraceae</taxon>
        <taxon>Asteroideae</taxon>
        <taxon>Heliantheae alliance</taxon>
        <taxon>Millerieae</taxon>
        <taxon>Smallanthus</taxon>
    </lineage>
</organism>
<reference evidence="1 2" key="2">
    <citation type="journal article" date="2022" name="Mol. Ecol. Resour.">
        <title>The genomes of chicory, endive, great burdock and yacon provide insights into Asteraceae paleo-polyploidization history and plant inulin production.</title>
        <authorList>
            <person name="Fan W."/>
            <person name="Wang S."/>
            <person name="Wang H."/>
            <person name="Wang A."/>
            <person name="Jiang F."/>
            <person name="Liu H."/>
            <person name="Zhao H."/>
            <person name="Xu D."/>
            <person name="Zhang Y."/>
        </authorList>
    </citation>
    <scope>NUCLEOTIDE SEQUENCE [LARGE SCALE GENOMIC DNA]</scope>
    <source>
        <strain evidence="2">cv. Yunnan</strain>
        <tissue evidence="1">Leaves</tissue>
    </source>
</reference>
<accession>A0ACB9ILN2</accession>